<dbReference type="PROSITE" id="PS51257">
    <property type="entry name" value="PROKAR_LIPOPROTEIN"/>
    <property type="match status" value="1"/>
</dbReference>
<gene>
    <name evidence="3" type="ORF">EDC38_1161</name>
</gene>
<keyword evidence="4" id="KW-1185">Reference proteome</keyword>
<dbReference type="EMBL" id="RJUK01000001">
    <property type="protein sequence ID" value="ROQ20554.1"/>
    <property type="molecule type" value="Genomic_DNA"/>
</dbReference>
<dbReference type="PANTHER" id="PTHR48081:SF13">
    <property type="entry name" value="ALPHA_BETA HYDROLASE"/>
    <property type="match status" value="1"/>
</dbReference>
<dbReference type="RefSeq" id="WP_123637685.1">
    <property type="nucleotide sequence ID" value="NZ_RJUK01000001.1"/>
</dbReference>
<evidence type="ECO:0000259" key="2">
    <source>
        <dbReference type="Pfam" id="PF20434"/>
    </source>
</evidence>
<dbReference type="Proteomes" id="UP000273643">
    <property type="component" value="Unassembled WGS sequence"/>
</dbReference>
<keyword evidence="1" id="KW-0378">Hydrolase</keyword>
<sequence>MKQLALLFVPLFFFGCARSVITEPPVPFENTYTAENTYQKEVKHFPHIEIASLDTPDGVRVERDVTYVQYGRRALQLDLHRPEAGSFRPAVVLVHGGGWRSGYRKNLTPLANALAERGFVVANISYRLAPEARFPAAIHDVKAAIRWLREHAEAYDVNPDQIAVGGTSAGGQIASLTGITAGDPYFDPQQKHSSISSDVQAILNIDGLSDFTSEEARYYEDDPSKTPSSAGSWFGGRYAEQTELWHKGSPTYYVHAEMPPILYLNSAQERFGVGRDEMIAKMKPLGIEYHVRRFDNTPHTFWLFDPWLQPTADEIAAFLQRLWSGSGSAVE</sequence>
<accession>A0A3N1NL96</accession>
<dbReference type="InterPro" id="IPR050300">
    <property type="entry name" value="GDXG_lipolytic_enzyme"/>
</dbReference>
<dbReference type="InterPro" id="IPR029058">
    <property type="entry name" value="AB_hydrolase_fold"/>
</dbReference>
<dbReference type="InterPro" id="IPR049492">
    <property type="entry name" value="BD-FAE-like_dom"/>
</dbReference>
<dbReference type="OrthoDB" id="9771666at2"/>
<name>A0A3N1NL96_9GAMM</name>
<evidence type="ECO:0000313" key="3">
    <source>
        <dbReference type="EMBL" id="ROQ20554.1"/>
    </source>
</evidence>
<organism evidence="3 4">
    <name type="scientific">Marinimicrobium koreense</name>
    <dbReference type="NCBI Taxonomy" id="306545"/>
    <lineage>
        <taxon>Bacteria</taxon>
        <taxon>Pseudomonadati</taxon>
        <taxon>Pseudomonadota</taxon>
        <taxon>Gammaproteobacteria</taxon>
        <taxon>Cellvibrionales</taxon>
        <taxon>Cellvibrionaceae</taxon>
        <taxon>Marinimicrobium</taxon>
    </lineage>
</organism>
<comment type="caution">
    <text evidence="3">The sequence shown here is derived from an EMBL/GenBank/DDBJ whole genome shotgun (WGS) entry which is preliminary data.</text>
</comment>
<protein>
    <submittedName>
        <fullName evidence="3">Acetyl esterase/lipase</fullName>
    </submittedName>
</protein>
<dbReference type="PANTHER" id="PTHR48081">
    <property type="entry name" value="AB HYDROLASE SUPERFAMILY PROTEIN C4A8.06C"/>
    <property type="match status" value="1"/>
</dbReference>
<evidence type="ECO:0000256" key="1">
    <source>
        <dbReference type="ARBA" id="ARBA00022801"/>
    </source>
</evidence>
<feature type="domain" description="BD-FAE-like" evidence="2">
    <location>
        <begin position="77"/>
        <end position="265"/>
    </location>
</feature>
<reference evidence="3 4" key="1">
    <citation type="submission" date="2018-11" db="EMBL/GenBank/DDBJ databases">
        <title>Genomic Encyclopedia of Type Strains, Phase IV (KMG-IV): sequencing the most valuable type-strain genomes for metagenomic binning, comparative biology and taxonomic classification.</title>
        <authorList>
            <person name="Goeker M."/>
        </authorList>
    </citation>
    <scope>NUCLEOTIDE SEQUENCE [LARGE SCALE GENOMIC DNA]</scope>
    <source>
        <strain evidence="3 4">DSM 16974</strain>
    </source>
</reference>
<dbReference type="Gene3D" id="3.40.50.1820">
    <property type="entry name" value="alpha/beta hydrolase"/>
    <property type="match status" value="1"/>
</dbReference>
<dbReference type="GO" id="GO:0016787">
    <property type="term" value="F:hydrolase activity"/>
    <property type="evidence" value="ECO:0007669"/>
    <property type="project" value="UniProtKB-KW"/>
</dbReference>
<proteinExistence type="predicted"/>
<dbReference type="Pfam" id="PF20434">
    <property type="entry name" value="BD-FAE"/>
    <property type="match status" value="1"/>
</dbReference>
<dbReference type="AlphaFoldDB" id="A0A3N1NL96"/>
<evidence type="ECO:0000313" key="4">
    <source>
        <dbReference type="Proteomes" id="UP000273643"/>
    </source>
</evidence>
<dbReference type="SUPFAM" id="SSF53474">
    <property type="entry name" value="alpha/beta-Hydrolases"/>
    <property type="match status" value="1"/>
</dbReference>